<sequence>MADGTNSVRPKIEYVIFDMDGLMIDSEKVYTDVTNEILSQYGKEMTWDMKAGMMGKPERQAAEHLLSFFPDIPLTLESYLAQRNALQDALWLTVQLLPGIRKFIHHLKAHKIPIAVATGSRRRNFELKAGHLGEVFDCFDRNVVCADDAQYGMRGKPAPDIFLVAAREMLGRDVGNVESCSAGQKTERVKGLIFEDSVLGMQAGKRAGMSVIWVPDANLLDVEYTGLEKADQILKSIEAFVPEDWGLPPYTS</sequence>
<evidence type="ECO:0000313" key="1">
    <source>
        <dbReference type="EMBL" id="KAF5385919.1"/>
    </source>
</evidence>
<accession>A0A8H5HM52</accession>
<reference evidence="1 2" key="1">
    <citation type="journal article" date="2020" name="ISME J.">
        <title>Uncovering the hidden diversity of litter-decomposition mechanisms in mushroom-forming fungi.</title>
        <authorList>
            <person name="Floudas D."/>
            <person name="Bentzer J."/>
            <person name="Ahren D."/>
            <person name="Johansson T."/>
            <person name="Persson P."/>
            <person name="Tunlid A."/>
        </authorList>
    </citation>
    <scope>NUCLEOTIDE SEQUENCE [LARGE SCALE GENOMIC DNA]</scope>
    <source>
        <strain evidence="1 2">CBS 661.87</strain>
    </source>
</reference>
<dbReference type="SFLD" id="SFLDS00003">
    <property type="entry name" value="Haloacid_Dehalogenase"/>
    <property type="match status" value="1"/>
</dbReference>
<dbReference type="Pfam" id="PF13419">
    <property type="entry name" value="HAD_2"/>
    <property type="match status" value="1"/>
</dbReference>
<name>A0A8H5HM52_9AGAR</name>
<dbReference type="InterPro" id="IPR036412">
    <property type="entry name" value="HAD-like_sf"/>
</dbReference>
<dbReference type="Proteomes" id="UP000565441">
    <property type="component" value="Unassembled WGS sequence"/>
</dbReference>
<proteinExistence type="predicted"/>
<dbReference type="OrthoDB" id="40579at2759"/>
<dbReference type="InterPro" id="IPR041492">
    <property type="entry name" value="HAD_2"/>
</dbReference>
<dbReference type="Gene3D" id="3.40.50.1000">
    <property type="entry name" value="HAD superfamily/HAD-like"/>
    <property type="match status" value="1"/>
</dbReference>
<gene>
    <name evidence="1" type="ORF">D9615_002263</name>
</gene>
<keyword evidence="2" id="KW-1185">Reference proteome</keyword>
<dbReference type="GO" id="GO:0016791">
    <property type="term" value="F:phosphatase activity"/>
    <property type="evidence" value="ECO:0007669"/>
    <property type="project" value="TreeGrafter"/>
</dbReference>
<dbReference type="AlphaFoldDB" id="A0A8H5HM52"/>
<dbReference type="Gene3D" id="1.10.150.240">
    <property type="entry name" value="Putative phosphatase, domain 2"/>
    <property type="match status" value="1"/>
</dbReference>
<organism evidence="1 2">
    <name type="scientific">Tricholomella constricta</name>
    <dbReference type="NCBI Taxonomy" id="117010"/>
    <lineage>
        <taxon>Eukaryota</taxon>
        <taxon>Fungi</taxon>
        <taxon>Dikarya</taxon>
        <taxon>Basidiomycota</taxon>
        <taxon>Agaricomycotina</taxon>
        <taxon>Agaricomycetes</taxon>
        <taxon>Agaricomycetidae</taxon>
        <taxon>Agaricales</taxon>
        <taxon>Tricholomatineae</taxon>
        <taxon>Lyophyllaceae</taxon>
        <taxon>Tricholomella</taxon>
    </lineage>
</organism>
<dbReference type="PANTHER" id="PTHR18901:SF38">
    <property type="entry name" value="PSEUDOURIDINE-5'-PHOSPHATASE"/>
    <property type="match status" value="1"/>
</dbReference>
<protein>
    <recommendedName>
        <fullName evidence="3">HAD-like protein</fullName>
    </recommendedName>
</protein>
<evidence type="ECO:0008006" key="3">
    <source>
        <dbReference type="Google" id="ProtNLM"/>
    </source>
</evidence>
<dbReference type="InterPro" id="IPR023198">
    <property type="entry name" value="PGP-like_dom2"/>
</dbReference>
<comment type="caution">
    <text evidence="1">The sequence shown here is derived from an EMBL/GenBank/DDBJ whole genome shotgun (WGS) entry which is preliminary data.</text>
</comment>
<dbReference type="EMBL" id="JAACJP010000003">
    <property type="protein sequence ID" value="KAF5385919.1"/>
    <property type="molecule type" value="Genomic_DNA"/>
</dbReference>
<evidence type="ECO:0000313" key="2">
    <source>
        <dbReference type="Proteomes" id="UP000565441"/>
    </source>
</evidence>
<dbReference type="InterPro" id="IPR023214">
    <property type="entry name" value="HAD_sf"/>
</dbReference>
<dbReference type="SUPFAM" id="SSF56784">
    <property type="entry name" value="HAD-like"/>
    <property type="match status" value="1"/>
</dbReference>
<dbReference type="PANTHER" id="PTHR18901">
    <property type="entry name" value="2-DEOXYGLUCOSE-6-PHOSPHATE PHOSPHATASE 2"/>
    <property type="match status" value="1"/>
</dbReference>
<dbReference type="SFLD" id="SFLDG01129">
    <property type="entry name" value="C1.5:_HAD__Beta-PGM__Phosphata"/>
    <property type="match status" value="1"/>
</dbReference>
<dbReference type="FunFam" id="1.10.150.240:FF:000001">
    <property type="entry name" value="Haloacid dehalogenase-like hydrolase domain"/>
    <property type="match status" value="1"/>
</dbReference>